<dbReference type="InterPro" id="IPR011006">
    <property type="entry name" value="CheY-like_superfamily"/>
</dbReference>
<keyword evidence="4" id="KW-1003">Cell membrane</keyword>
<keyword evidence="20" id="KW-1185">Reference proteome</keyword>
<evidence type="ECO:0000256" key="11">
    <source>
        <dbReference type="ARBA" id="ARBA00022989"/>
    </source>
</evidence>
<keyword evidence="15" id="KW-0175">Coiled coil</keyword>
<dbReference type="PRINTS" id="PR00344">
    <property type="entry name" value="BCTRLSENSOR"/>
</dbReference>
<dbReference type="PANTHER" id="PTHR45339:SF1">
    <property type="entry name" value="HYBRID SIGNAL TRANSDUCTION HISTIDINE KINASE J"/>
    <property type="match status" value="1"/>
</dbReference>
<evidence type="ECO:0000256" key="3">
    <source>
        <dbReference type="ARBA" id="ARBA00012438"/>
    </source>
</evidence>
<dbReference type="InterPro" id="IPR003594">
    <property type="entry name" value="HATPase_dom"/>
</dbReference>
<evidence type="ECO:0000256" key="6">
    <source>
        <dbReference type="ARBA" id="ARBA00022679"/>
    </source>
</evidence>
<sequence>MVRFDESIAYSTLANPPDYSRIRYLRIALAVGEPRFYVADNNNLVYIVPIVFYDTPQGALVIEYDLVRIFNNILPKETFFYRLYANNVKITDNNFKASSSYILVRNYATRSYFILDKLKISVELGALRSKYREVIWDAIIKLCLIGMFFIIVAIFIAIRMGHSVCDPILTLCARVKKASKDEFVKCSPLGTDDELEHLAGLFDNRAEQLISARVKLQDNNERLQEEIVQRNKAEASLKSAYDDLELRVRQRTAELATAKEAAEASARAKSAFLANMSHEIRTPMNSILGFLELVLDGYSLAETDRQYLGIARKSARALLGLINDILDVSKMDSGKMTLELKPFNLGDLLQSVCQMFDVKVREKGLELTYNIAPTLDGNFIGDPLRLRQIIINLAGNAIKFTEKGSVSIEVHPHTEDDFIHFAITDTGIGIPVESQEGIFNAFTQADGSMTRRFGGTGLGTTISKQLVEMMAGHIWVESEPGKGSTFHFTVNMKRTDKDSQYPVAGIDGSGGSLLLTKPHRVFRILVAEDIEENIVLLKTRLEHQGHTVVVAGNGIEAIERFKNDAVDIILMDIQMPRMDGLQATQHIRALEAESSGHIPIIALTASVMNDEMATYVHRGIDAVIGKPVQFDQLFATIEDITPDGLGQVSVAPSIGQEAHRSTKLPVFEGIDMEKGIDTWMDPMVYAEALAEFSLKYGDAAQGISSLVEDNDIEKARAIVHAVKGLSGNLALPQVYGILRETECALKERDIAQTRVLLEQLRVALSMAVCSIGKLRQGQGQVAEKAEVELDIPEIRALIELMMQSFEQYSPDEVEPLIVKIEQYVGADPIKPIKKYVGELDFAGARAQTIKFAGTLGIKVEG</sequence>
<dbReference type="InterPro" id="IPR036641">
    <property type="entry name" value="HPT_dom_sf"/>
</dbReference>
<keyword evidence="13 16" id="KW-0472">Membrane</keyword>
<dbReference type="PANTHER" id="PTHR45339">
    <property type="entry name" value="HYBRID SIGNAL TRANSDUCTION HISTIDINE KINASE J"/>
    <property type="match status" value="1"/>
</dbReference>
<dbReference type="Proteomes" id="UP000033423">
    <property type="component" value="Unassembled WGS sequence"/>
</dbReference>
<dbReference type="Pfam" id="PF00512">
    <property type="entry name" value="HisKA"/>
    <property type="match status" value="1"/>
</dbReference>
<reference evidence="19 20" key="1">
    <citation type="submission" date="2015-02" db="EMBL/GenBank/DDBJ databases">
        <title>Single-cell genomics of uncultivated deep-branching MTB reveals a conserved set of magnetosome genes.</title>
        <authorList>
            <person name="Kolinko S."/>
            <person name="Richter M."/>
            <person name="Glockner F.O."/>
            <person name="Brachmann A."/>
            <person name="Schuler D."/>
        </authorList>
    </citation>
    <scope>NUCLEOTIDE SEQUENCE [LARGE SCALE GENOMIC DNA]</scope>
    <source>
        <strain evidence="19">TM-1</strain>
    </source>
</reference>
<feature type="domain" description="Histidine kinase" evidence="17">
    <location>
        <begin position="275"/>
        <end position="494"/>
    </location>
</feature>
<evidence type="ECO:0000256" key="1">
    <source>
        <dbReference type="ARBA" id="ARBA00000085"/>
    </source>
</evidence>
<dbReference type="AlphaFoldDB" id="A0A0F3GPT2"/>
<dbReference type="Pfam" id="PF02518">
    <property type="entry name" value="HATPase_c"/>
    <property type="match status" value="1"/>
</dbReference>
<comment type="subcellular location">
    <subcellularLocation>
        <location evidence="2">Cell membrane</location>
        <topology evidence="2">Multi-pass membrane protein</topology>
    </subcellularLocation>
</comment>
<dbReference type="SMART" id="SM00388">
    <property type="entry name" value="HisKA"/>
    <property type="match status" value="1"/>
</dbReference>
<dbReference type="CDD" id="cd17546">
    <property type="entry name" value="REC_hyHK_CKI1_RcsC-like"/>
    <property type="match status" value="1"/>
</dbReference>
<dbReference type="Gene3D" id="1.10.287.130">
    <property type="match status" value="1"/>
</dbReference>
<dbReference type="InterPro" id="IPR005467">
    <property type="entry name" value="His_kinase_dom"/>
</dbReference>
<dbReference type="EC" id="2.7.13.3" evidence="3"/>
<feature type="transmembrane region" description="Helical" evidence="16">
    <location>
        <begin position="138"/>
        <end position="158"/>
    </location>
</feature>
<comment type="catalytic activity">
    <reaction evidence="1">
        <text>ATP + protein L-histidine = ADP + protein N-phospho-L-histidine.</text>
        <dbReference type="EC" id="2.7.13.3"/>
    </reaction>
</comment>
<evidence type="ECO:0000256" key="4">
    <source>
        <dbReference type="ARBA" id="ARBA00022475"/>
    </source>
</evidence>
<keyword evidence="9 19" id="KW-0418">Kinase</keyword>
<dbReference type="SUPFAM" id="SSF47226">
    <property type="entry name" value="Histidine-containing phosphotransfer domain, HPT domain"/>
    <property type="match status" value="1"/>
</dbReference>
<keyword evidence="7 16" id="KW-0812">Transmembrane</keyword>
<comment type="caution">
    <text evidence="19">The sequence shown here is derived from an EMBL/GenBank/DDBJ whole genome shotgun (WGS) entry which is preliminary data.</text>
</comment>
<dbReference type="Gene3D" id="3.40.50.2300">
    <property type="match status" value="1"/>
</dbReference>
<evidence type="ECO:0000256" key="7">
    <source>
        <dbReference type="ARBA" id="ARBA00022692"/>
    </source>
</evidence>
<name>A0A0F3GPT2_9BACT</name>
<evidence type="ECO:0000259" key="17">
    <source>
        <dbReference type="PROSITE" id="PS50109"/>
    </source>
</evidence>
<evidence type="ECO:0000256" key="10">
    <source>
        <dbReference type="ARBA" id="ARBA00022840"/>
    </source>
</evidence>
<dbReference type="SUPFAM" id="SSF47384">
    <property type="entry name" value="Homodimeric domain of signal transducing histidine kinase"/>
    <property type="match status" value="1"/>
</dbReference>
<keyword evidence="10" id="KW-0067">ATP-binding</keyword>
<evidence type="ECO:0000256" key="5">
    <source>
        <dbReference type="ARBA" id="ARBA00022553"/>
    </source>
</evidence>
<evidence type="ECO:0000256" key="9">
    <source>
        <dbReference type="ARBA" id="ARBA00022777"/>
    </source>
</evidence>
<dbReference type="SMART" id="SM00448">
    <property type="entry name" value="REC"/>
    <property type="match status" value="1"/>
</dbReference>
<evidence type="ECO:0000256" key="2">
    <source>
        <dbReference type="ARBA" id="ARBA00004651"/>
    </source>
</evidence>
<keyword evidence="12" id="KW-0902">Two-component regulatory system</keyword>
<dbReference type="SUPFAM" id="SSF55874">
    <property type="entry name" value="ATPase domain of HSP90 chaperone/DNA topoisomerase II/histidine kinase"/>
    <property type="match status" value="1"/>
</dbReference>
<feature type="modified residue" description="4-aspartylphosphate" evidence="14">
    <location>
        <position position="572"/>
    </location>
</feature>
<dbReference type="Gene3D" id="1.20.120.160">
    <property type="entry name" value="HPT domain"/>
    <property type="match status" value="1"/>
</dbReference>
<dbReference type="EMBL" id="LACI01002202">
    <property type="protein sequence ID" value="KJU82703.1"/>
    <property type="molecule type" value="Genomic_DNA"/>
</dbReference>
<evidence type="ECO:0000256" key="8">
    <source>
        <dbReference type="ARBA" id="ARBA00022741"/>
    </source>
</evidence>
<evidence type="ECO:0000259" key="18">
    <source>
        <dbReference type="PROSITE" id="PS50110"/>
    </source>
</evidence>
<evidence type="ECO:0000256" key="12">
    <source>
        <dbReference type="ARBA" id="ARBA00023012"/>
    </source>
</evidence>
<dbReference type="InterPro" id="IPR036097">
    <property type="entry name" value="HisK_dim/P_sf"/>
</dbReference>
<dbReference type="GO" id="GO:0005524">
    <property type="term" value="F:ATP binding"/>
    <property type="evidence" value="ECO:0007669"/>
    <property type="project" value="UniProtKB-KW"/>
</dbReference>
<evidence type="ECO:0000313" key="19">
    <source>
        <dbReference type="EMBL" id="KJU82703.1"/>
    </source>
</evidence>
<dbReference type="Gene3D" id="3.30.565.10">
    <property type="entry name" value="Histidine kinase-like ATPase, C-terminal domain"/>
    <property type="match status" value="1"/>
</dbReference>
<dbReference type="GO" id="GO:0005886">
    <property type="term" value="C:plasma membrane"/>
    <property type="evidence" value="ECO:0007669"/>
    <property type="project" value="UniProtKB-SubCell"/>
</dbReference>
<keyword evidence="5 14" id="KW-0597">Phosphoprotein</keyword>
<accession>A0A0F3GPT2</accession>
<dbReference type="FunFam" id="1.10.287.130:FF:000002">
    <property type="entry name" value="Two-component osmosensing histidine kinase"/>
    <property type="match status" value="1"/>
</dbReference>
<dbReference type="SUPFAM" id="SSF52172">
    <property type="entry name" value="CheY-like"/>
    <property type="match status" value="1"/>
</dbReference>
<dbReference type="PROSITE" id="PS50110">
    <property type="entry name" value="RESPONSE_REGULATORY"/>
    <property type="match status" value="1"/>
</dbReference>
<dbReference type="CDD" id="cd16922">
    <property type="entry name" value="HATPase_EvgS-ArcB-TorS-like"/>
    <property type="match status" value="1"/>
</dbReference>
<dbReference type="SMART" id="SM00387">
    <property type="entry name" value="HATPase_c"/>
    <property type="match status" value="1"/>
</dbReference>
<dbReference type="InterPro" id="IPR001789">
    <property type="entry name" value="Sig_transdc_resp-reg_receiver"/>
</dbReference>
<dbReference type="InterPro" id="IPR003661">
    <property type="entry name" value="HisK_dim/P_dom"/>
</dbReference>
<evidence type="ECO:0000256" key="13">
    <source>
        <dbReference type="ARBA" id="ARBA00023136"/>
    </source>
</evidence>
<evidence type="ECO:0000256" key="16">
    <source>
        <dbReference type="SAM" id="Phobius"/>
    </source>
</evidence>
<keyword evidence="6" id="KW-0808">Transferase</keyword>
<dbReference type="FunFam" id="3.30.565.10:FF:000078">
    <property type="entry name" value="Two-component sensor histidine kinase"/>
    <property type="match status" value="1"/>
</dbReference>
<protein>
    <recommendedName>
        <fullName evidence="3">histidine kinase</fullName>
        <ecNumber evidence="3">2.7.13.3</ecNumber>
    </recommendedName>
</protein>
<dbReference type="InterPro" id="IPR004358">
    <property type="entry name" value="Sig_transdc_His_kin-like_C"/>
</dbReference>
<feature type="coiled-coil region" evidence="15">
    <location>
        <begin position="206"/>
        <end position="261"/>
    </location>
</feature>
<dbReference type="InterPro" id="IPR036890">
    <property type="entry name" value="HATPase_C_sf"/>
</dbReference>
<dbReference type="GO" id="GO:0000155">
    <property type="term" value="F:phosphorelay sensor kinase activity"/>
    <property type="evidence" value="ECO:0007669"/>
    <property type="project" value="InterPro"/>
</dbReference>
<dbReference type="PROSITE" id="PS50109">
    <property type="entry name" value="HIS_KIN"/>
    <property type="match status" value="1"/>
</dbReference>
<feature type="domain" description="Response regulatory" evidence="18">
    <location>
        <begin position="523"/>
        <end position="641"/>
    </location>
</feature>
<gene>
    <name evidence="19" type="ORF">MBAV_005107</name>
</gene>
<dbReference type="CDD" id="cd00082">
    <property type="entry name" value="HisKA"/>
    <property type="match status" value="1"/>
</dbReference>
<keyword evidence="8" id="KW-0547">Nucleotide-binding</keyword>
<organism evidence="19 20">
    <name type="scientific">Candidatus Magnetobacterium bavaricum</name>
    <dbReference type="NCBI Taxonomy" id="29290"/>
    <lineage>
        <taxon>Bacteria</taxon>
        <taxon>Pseudomonadati</taxon>
        <taxon>Nitrospirota</taxon>
        <taxon>Thermodesulfovibrionia</taxon>
        <taxon>Thermodesulfovibrionales</taxon>
        <taxon>Candidatus Magnetobacteriaceae</taxon>
        <taxon>Candidatus Magnetobacterium</taxon>
    </lineage>
</organism>
<keyword evidence="11 16" id="KW-1133">Transmembrane helix</keyword>
<evidence type="ECO:0000313" key="20">
    <source>
        <dbReference type="Proteomes" id="UP000033423"/>
    </source>
</evidence>
<evidence type="ECO:0000256" key="15">
    <source>
        <dbReference type="SAM" id="Coils"/>
    </source>
</evidence>
<proteinExistence type="predicted"/>
<evidence type="ECO:0000256" key="14">
    <source>
        <dbReference type="PROSITE-ProRule" id="PRU00169"/>
    </source>
</evidence>
<dbReference type="Pfam" id="PF00072">
    <property type="entry name" value="Response_reg"/>
    <property type="match status" value="1"/>
</dbReference>